<dbReference type="EMBL" id="CAEZTR010000005">
    <property type="protein sequence ID" value="CAB4565059.1"/>
    <property type="molecule type" value="Genomic_DNA"/>
</dbReference>
<proteinExistence type="predicted"/>
<gene>
    <name evidence="1" type="ORF">UFOPK1495_00242</name>
    <name evidence="2" type="ORF">UFOPK1711_00154</name>
</gene>
<reference evidence="1" key="1">
    <citation type="submission" date="2020-05" db="EMBL/GenBank/DDBJ databases">
        <authorList>
            <person name="Chiriac C."/>
            <person name="Salcher M."/>
            <person name="Ghai R."/>
            <person name="Kavagutti S V."/>
        </authorList>
    </citation>
    <scope>NUCLEOTIDE SEQUENCE</scope>
</reference>
<protein>
    <submittedName>
        <fullName evidence="1">Unannotated protein</fullName>
    </submittedName>
</protein>
<accession>A0A6J6BTT1</accession>
<sequence>MVGSPAPPAAPRVAEGFDEHALASNASVSAIESAAKVERRSMNVANVESEILDVDGDDAVGIRVVHRGLIALDRDRSGAGVHDAR</sequence>
<evidence type="ECO:0000313" key="1">
    <source>
        <dbReference type="EMBL" id="CAB4541763.1"/>
    </source>
</evidence>
<dbReference type="EMBL" id="CAEZSU010000015">
    <property type="protein sequence ID" value="CAB4541763.1"/>
    <property type="molecule type" value="Genomic_DNA"/>
</dbReference>
<evidence type="ECO:0000313" key="2">
    <source>
        <dbReference type="EMBL" id="CAB4565059.1"/>
    </source>
</evidence>
<dbReference type="AlphaFoldDB" id="A0A6J6BTT1"/>
<organism evidence="1">
    <name type="scientific">freshwater metagenome</name>
    <dbReference type="NCBI Taxonomy" id="449393"/>
    <lineage>
        <taxon>unclassified sequences</taxon>
        <taxon>metagenomes</taxon>
        <taxon>ecological metagenomes</taxon>
    </lineage>
</organism>
<name>A0A6J6BTT1_9ZZZZ</name>